<dbReference type="AlphaFoldDB" id="Q171F1"/>
<gene>
    <name evidence="2" type="ORF">AaeL_AAEL007665</name>
</gene>
<keyword evidence="1" id="KW-0732">Signal</keyword>
<dbReference type="HOGENOM" id="CLU_1705695_0_0_1"/>
<name>Q171F1_AEDAE</name>
<dbReference type="Proteomes" id="UP000682892">
    <property type="component" value="Unassembled WGS sequence"/>
</dbReference>
<reference evidence="2" key="3">
    <citation type="submission" date="2012-09" db="EMBL/GenBank/DDBJ databases">
        <authorList>
            <consortium name="VectorBase"/>
        </authorList>
    </citation>
    <scope>NUCLEOTIDE SEQUENCE</scope>
    <source>
        <strain evidence="2">Liverpool</strain>
    </source>
</reference>
<evidence type="ECO:0000313" key="3">
    <source>
        <dbReference type="Proteomes" id="UP000682892"/>
    </source>
</evidence>
<feature type="signal peptide" evidence="1">
    <location>
        <begin position="1"/>
        <end position="27"/>
    </location>
</feature>
<evidence type="ECO:0000313" key="2">
    <source>
        <dbReference type="EMBL" id="EAT40618.1"/>
    </source>
</evidence>
<protein>
    <submittedName>
        <fullName evidence="2">AAEL007665-PA</fullName>
    </submittedName>
</protein>
<reference evidence="2" key="1">
    <citation type="submission" date="2005-10" db="EMBL/GenBank/DDBJ databases">
        <authorList>
            <person name="Loftus B.J."/>
            <person name="Nene V.M."/>
            <person name="Hannick L.I."/>
            <person name="Bidwell S."/>
            <person name="Haas B."/>
            <person name="Amedeo P."/>
            <person name="Orvis J."/>
            <person name="Wortman J.R."/>
            <person name="White O.R."/>
            <person name="Salzberg S."/>
            <person name="Shumway M."/>
            <person name="Koo H."/>
            <person name="Zhao Y."/>
            <person name="Holmes M."/>
            <person name="Miller J."/>
            <person name="Schatz M."/>
            <person name="Pop M."/>
            <person name="Pai G."/>
            <person name="Utterback T."/>
            <person name="Rogers Y.-H."/>
            <person name="Kravitz S."/>
            <person name="Fraser C.M."/>
        </authorList>
    </citation>
    <scope>NUCLEOTIDE SEQUENCE</scope>
    <source>
        <strain evidence="2">Liverpool</strain>
    </source>
</reference>
<dbReference type="EMBL" id="CH477457">
    <property type="protein sequence ID" value="EAT40618.1"/>
    <property type="molecule type" value="Genomic_DNA"/>
</dbReference>
<evidence type="ECO:0000256" key="1">
    <source>
        <dbReference type="SAM" id="SignalP"/>
    </source>
</evidence>
<accession>Q171F1</accession>
<proteinExistence type="predicted"/>
<dbReference type="PaxDb" id="7159-AAEL007665-PA"/>
<feature type="chain" id="PRO_5014307585" evidence="1">
    <location>
        <begin position="28"/>
        <end position="154"/>
    </location>
</feature>
<organism evidence="2 3">
    <name type="scientific">Aedes aegypti</name>
    <name type="common">Yellowfever mosquito</name>
    <name type="synonym">Culex aegypti</name>
    <dbReference type="NCBI Taxonomy" id="7159"/>
    <lineage>
        <taxon>Eukaryota</taxon>
        <taxon>Metazoa</taxon>
        <taxon>Ecdysozoa</taxon>
        <taxon>Arthropoda</taxon>
        <taxon>Hexapoda</taxon>
        <taxon>Insecta</taxon>
        <taxon>Pterygota</taxon>
        <taxon>Neoptera</taxon>
        <taxon>Endopterygota</taxon>
        <taxon>Diptera</taxon>
        <taxon>Nematocera</taxon>
        <taxon>Culicoidea</taxon>
        <taxon>Culicidae</taxon>
        <taxon>Culicinae</taxon>
        <taxon>Aedini</taxon>
        <taxon>Aedes</taxon>
        <taxon>Stegomyia</taxon>
    </lineage>
</organism>
<sequence length="154" mass="17526">MGGKGGGGRTVGVLLLLLDFLLPRINATKKTQTHTCLFLRINFLHLSRCECVSLTSVLFSPSCYCGMGCPPFKFLFLVQNFGIFSSLFQVHESKPKCSFLVCKNLSSSHIPSTRLLQNSQKGTVLFTYYFQFLNRFENNNKKLQERPLMFVFFC</sequence>
<reference evidence="2" key="2">
    <citation type="journal article" date="2007" name="Science">
        <title>Genome sequence of Aedes aegypti, a major arbovirus vector.</title>
        <authorList>
            <person name="Nene V."/>
            <person name="Wortman J.R."/>
            <person name="Lawson D."/>
            <person name="Haas B."/>
            <person name="Kodira C."/>
            <person name="Tu Z.J."/>
            <person name="Loftus B."/>
            <person name="Xi Z."/>
            <person name="Megy K."/>
            <person name="Grabherr M."/>
            <person name="Ren Q."/>
            <person name="Zdobnov E.M."/>
            <person name="Lobo N.F."/>
            <person name="Campbell K.S."/>
            <person name="Brown S.E."/>
            <person name="Bonaldo M.F."/>
            <person name="Zhu J."/>
            <person name="Sinkins S.P."/>
            <person name="Hogenkamp D.G."/>
            <person name="Amedeo P."/>
            <person name="Arensburger P."/>
            <person name="Atkinson P.W."/>
            <person name="Bidwell S."/>
            <person name="Biedler J."/>
            <person name="Birney E."/>
            <person name="Bruggner R.V."/>
            <person name="Costas J."/>
            <person name="Coy M.R."/>
            <person name="Crabtree J."/>
            <person name="Crawford M."/>
            <person name="Debruyn B."/>
            <person name="Decaprio D."/>
            <person name="Eiglmeier K."/>
            <person name="Eisenstadt E."/>
            <person name="El-Dorry H."/>
            <person name="Gelbart W.M."/>
            <person name="Gomes S.L."/>
            <person name="Hammond M."/>
            <person name="Hannick L.I."/>
            <person name="Hogan J.R."/>
            <person name="Holmes M.H."/>
            <person name="Jaffe D."/>
            <person name="Johnston J.S."/>
            <person name="Kennedy R.C."/>
            <person name="Koo H."/>
            <person name="Kravitz S."/>
            <person name="Kriventseva E.V."/>
            <person name="Kulp D."/>
            <person name="Labutti K."/>
            <person name="Lee E."/>
            <person name="Li S."/>
            <person name="Lovin D.D."/>
            <person name="Mao C."/>
            <person name="Mauceli E."/>
            <person name="Menck C.F."/>
            <person name="Miller J.R."/>
            <person name="Montgomery P."/>
            <person name="Mori A."/>
            <person name="Nascimento A.L."/>
            <person name="Naveira H.F."/>
            <person name="Nusbaum C."/>
            <person name="O'leary S."/>
            <person name="Orvis J."/>
            <person name="Pertea M."/>
            <person name="Quesneville H."/>
            <person name="Reidenbach K.R."/>
            <person name="Rogers Y.H."/>
            <person name="Roth C.W."/>
            <person name="Schneider J.R."/>
            <person name="Schatz M."/>
            <person name="Shumway M."/>
            <person name="Stanke M."/>
            <person name="Stinson E.O."/>
            <person name="Tubio J.M."/>
            <person name="Vanzee J.P."/>
            <person name="Verjovski-Almeida S."/>
            <person name="Werner D."/>
            <person name="White O."/>
            <person name="Wyder S."/>
            <person name="Zeng Q."/>
            <person name="Zhao Q."/>
            <person name="Zhao Y."/>
            <person name="Hill C.A."/>
            <person name="Raikhel A.S."/>
            <person name="Soares M.B."/>
            <person name="Knudson D.L."/>
            <person name="Lee N.H."/>
            <person name="Galagan J."/>
            <person name="Salzberg S.L."/>
            <person name="Paulsen I.T."/>
            <person name="Dimopoulos G."/>
            <person name="Collins F.H."/>
            <person name="Birren B."/>
            <person name="Fraser-Liggett C.M."/>
            <person name="Severson D.W."/>
        </authorList>
    </citation>
    <scope>NUCLEOTIDE SEQUENCE [LARGE SCALE GENOMIC DNA]</scope>
    <source>
        <strain evidence="2">Liverpool</strain>
    </source>
</reference>